<proteinExistence type="inferred from homology"/>
<evidence type="ECO:0000256" key="5">
    <source>
        <dbReference type="HAMAP-Rule" id="MF_00787"/>
    </source>
</evidence>
<dbReference type="Proteomes" id="UP001437460">
    <property type="component" value="Unassembled WGS sequence"/>
</dbReference>
<gene>
    <name evidence="5 6" type="primary">cbiD</name>
    <name evidence="6" type="ORF">WMO41_01985</name>
</gene>
<dbReference type="PANTHER" id="PTHR35863:SF1">
    <property type="entry name" value="COBALT-PRECORRIN-5B C(1)-METHYLTRANSFERASE"/>
    <property type="match status" value="1"/>
</dbReference>
<comment type="function">
    <text evidence="5">Catalyzes the methylation of C-1 in cobalt-precorrin-5B to form cobalt-precorrin-6A.</text>
</comment>
<dbReference type="InterPro" id="IPR002748">
    <property type="entry name" value="CbiD"/>
</dbReference>
<comment type="catalytic activity">
    <reaction evidence="5">
        <text>Co-precorrin-5B + S-adenosyl-L-methionine = Co-precorrin-6A + S-adenosyl-L-homocysteine</text>
        <dbReference type="Rhea" id="RHEA:26285"/>
        <dbReference type="ChEBI" id="CHEBI:57856"/>
        <dbReference type="ChEBI" id="CHEBI:59789"/>
        <dbReference type="ChEBI" id="CHEBI:60063"/>
        <dbReference type="ChEBI" id="CHEBI:60064"/>
        <dbReference type="EC" id="2.1.1.195"/>
    </reaction>
</comment>
<dbReference type="Pfam" id="PF01888">
    <property type="entry name" value="CbiD"/>
    <property type="match status" value="1"/>
</dbReference>
<protein>
    <recommendedName>
        <fullName evidence="5">Cobalt-precorrin-5B C(1)-methyltransferase</fullName>
        <ecNumber evidence="5">2.1.1.195</ecNumber>
    </recommendedName>
    <alternativeName>
        <fullName evidence="5">Cobalt-precorrin-6A synthase</fullName>
    </alternativeName>
</protein>
<comment type="caution">
    <text evidence="6">The sequence shown here is derived from an EMBL/GenBank/DDBJ whole genome shotgun (WGS) entry which is preliminary data.</text>
</comment>
<organism evidence="6 7">
    <name type="scientific">Ventrimonas faecis</name>
    <dbReference type="NCBI Taxonomy" id="3133170"/>
    <lineage>
        <taxon>Bacteria</taxon>
        <taxon>Bacillati</taxon>
        <taxon>Bacillota</taxon>
        <taxon>Clostridia</taxon>
        <taxon>Lachnospirales</taxon>
        <taxon>Lachnospiraceae</taxon>
        <taxon>Ventrimonas</taxon>
    </lineage>
</organism>
<dbReference type="RefSeq" id="WP_349228393.1">
    <property type="nucleotide sequence ID" value="NZ_JBBMFJ010000002.1"/>
</dbReference>
<evidence type="ECO:0000256" key="1">
    <source>
        <dbReference type="ARBA" id="ARBA00022573"/>
    </source>
</evidence>
<sequence>MTEQRLRNGYTTGTCAAAAAKAAAAFLLCGKNASCAELMLPGGTVCRIPVTQNGCGQGEACFYVQKDSGDDPDVTNGTKVFARVRQVEKCEFEALCRTGAGYYLEEYPQLYLTGGQGIGMVTKPGLSCPVGHYAINPVPRSMILGAVEEIARTAAYEEYLLIEIRIPEGEALALQTFNPKLGIQGGISVLGTTGIVKPMSEEALLETIHLEIHMKAVNGAKVLLMAPGNYGEEFLKKELGVPMGSAVLCSNFVKDAVLMAEKEGFRNLLFVGHIGKLIKVSAGVKNTHSKYGDGRMEQMAVLTRELGHPELQEWVRACNTTDDALALLKEQGLAKPLLCRTARYVKNWIETWSGGRITAEAVTFSTAHQLLGATENWQKLFDAWQETSGQSNLETMEWP</sequence>
<keyword evidence="3 5" id="KW-0808">Transferase</keyword>
<comment type="pathway">
    <text evidence="5">Cofactor biosynthesis; adenosylcobalamin biosynthesis; cob(II)yrinate a,c-diamide from sirohydrochlorin (anaerobic route): step 6/10.</text>
</comment>
<keyword evidence="7" id="KW-1185">Reference proteome</keyword>
<keyword evidence="2 5" id="KW-0489">Methyltransferase</keyword>
<evidence type="ECO:0000256" key="4">
    <source>
        <dbReference type="ARBA" id="ARBA00022691"/>
    </source>
</evidence>
<dbReference type="HAMAP" id="MF_00787">
    <property type="entry name" value="CbiD"/>
    <property type="match status" value="1"/>
</dbReference>
<name>A0ABV1HI26_9FIRM</name>
<evidence type="ECO:0000313" key="7">
    <source>
        <dbReference type="Proteomes" id="UP001437460"/>
    </source>
</evidence>
<dbReference type="EMBL" id="JBBMFJ010000002">
    <property type="protein sequence ID" value="MEQ2561964.1"/>
    <property type="molecule type" value="Genomic_DNA"/>
</dbReference>
<evidence type="ECO:0000256" key="3">
    <source>
        <dbReference type="ARBA" id="ARBA00022679"/>
    </source>
</evidence>
<dbReference type="NCBIfam" id="TIGR00312">
    <property type="entry name" value="cbiD"/>
    <property type="match status" value="1"/>
</dbReference>
<reference evidence="6 7" key="1">
    <citation type="submission" date="2024-03" db="EMBL/GenBank/DDBJ databases">
        <title>Human intestinal bacterial collection.</title>
        <authorList>
            <person name="Pauvert C."/>
            <person name="Hitch T.C.A."/>
            <person name="Clavel T."/>
        </authorList>
    </citation>
    <scope>NUCLEOTIDE SEQUENCE [LARGE SCALE GENOMIC DNA]</scope>
    <source>
        <strain evidence="6 7">CLA-AP-H27</strain>
    </source>
</reference>
<dbReference type="PIRSF" id="PIRSF026782">
    <property type="entry name" value="CbiD"/>
    <property type="match status" value="1"/>
</dbReference>
<dbReference type="Gene3D" id="3.30.2110.10">
    <property type="entry name" value="CbiD-like"/>
    <property type="match status" value="1"/>
</dbReference>
<evidence type="ECO:0000313" key="6">
    <source>
        <dbReference type="EMBL" id="MEQ2561964.1"/>
    </source>
</evidence>
<comment type="similarity">
    <text evidence="5">Belongs to the CbiD family.</text>
</comment>
<dbReference type="GO" id="GO:0008168">
    <property type="term" value="F:methyltransferase activity"/>
    <property type="evidence" value="ECO:0007669"/>
    <property type="project" value="UniProtKB-KW"/>
</dbReference>
<dbReference type="EC" id="2.1.1.195" evidence="5"/>
<accession>A0ABV1HI26</accession>
<dbReference type="GO" id="GO:0032259">
    <property type="term" value="P:methylation"/>
    <property type="evidence" value="ECO:0007669"/>
    <property type="project" value="UniProtKB-KW"/>
</dbReference>
<keyword evidence="4 5" id="KW-0949">S-adenosyl-L-methionine</keyword>
<evidence type="ECO:0000256" key="2">
    <source>
        <dbReference type="ARBA" id="ARBA00022603"/>
    </source>
</evidence>
<dbReference type="InterPro" id="IPR036074">
    <property type="entry name" value="CbiD_sf"/>
</dbReference>
<keyword evidence="1 5" id="KW-0169">Cobalamin biosynthesis</keyword>
<dbReference type="SUPFAM" id="SSF111342">
    <property type="entry name" value="CbiD-like"/>
    <property type="match status" value="1"/>
</dbReference>
<dbReference type="PANTHER" id="PTHR35863">
    <property type="entry name" value="COBALT-PRECORRIN-5B C(1)-METHYLTRANSFERASE"/>
    <property type="match status" value="1"/>
</dbReference>